<dbReference type="GO" id="GO:0005829">
    <property type="term" value="C:cytosol"/>
    <property type="evidence" value="ECO:0007669"/>
    <property type="project" value="TreeGrafter"/>
</dbReference>
<dbReference type="SMART" id="SM00444">
    <property type="entry name" value="GYF"/>
    <property type="match status" value="1"/>
</dbReference>
<feature type="compositionally biased region" description="Low complexity" evidence="2">
    <location>
        <begin position="34"/>
        <end position="45"/>
    </location>
</feature>
<dbReference type="InterPro" id="IPR035445">
    <property type="entry name" value="GYF-like_dom_sf"/>
</dbReference>
<dbReference type="AlphaFoldDB" id="A0A9P5YSL0"/>
<sequence length="1171" mass="126402">MSTTTMHFGPEWMRTKHQPLSRSSQPPPSPPPASTVSGSAVSTYSALVSATPPAPSEASDDVHPFRYSKEELVRIYQEGGKGGLGLEVERWEGVVREAGAEPVALREMSEAEKKLFAGPLNSELRRRPSQSTDFLSPLTTSGLDRPRLTHSTSSSANSPLRERFGALKRKDSAAGVSDPAVLGLPRKPSLSALQAPAVSPRDVSPRTRVGYTSSFDGVLNSGESWIARRRPVETLVKAGNVASRETVEIKASEIREENEEEQRIGSDAQQENQAYFLSSPHLRTEEPQQYDAAGVAPDNSGSVVPATLVPPNGPPNSNQCANNTHIGVGPPPGLVDLAAVEWSYKDPTGQIQGPFRADLMQKWYNDGYFSADLPMKRVLHDTHWTTVEELIQKANGENIFLSPLVSLAPNSRGNGSPLQTYPLTDSGFNEPFQPAPVRTLRTSTLESYLNGGSLASDSPSSSVGAFANPSPDPGVFGGRDLKPYYATTYGFQEHLSPYPDRRPLGHEYPNNTINVPQQGPSFGNYVSDRNPIYNGYTLSQQPVAHDPWMMSQNNIPSIFVGSRELPAHPDNIHNESMPRTLNQHIYPNGNLAGFNGHIPGANEVHHGYSQYEFTQQPGFPNNQDPAQFGSPAQPLHENSPGLNTLVGFRNLSLDSIASQSPAMDINSPIQSWNGLSKSSTPERISKSENIQSIFTSSIPLPAASVSQSPWNQELTFGIPREHEELAVVDSSLESTTNTPWNSNAVKTSSDTTTANGIHGNEHQETVEIVSKKSVSSIEQKLHSRGASDSAPASEISVSQSKLSAKGPQIVASVPQSLPVEAPSAVIPKIAWAKEEEGKKKKLSVPSISLREIQEAEAKKLESRKAAEREKERLARISVLAEAKDDIQPFTTSWGLPTSQTGSRASGTPREVPSAPVYSPATTPVWTTPLRQPVIKKTMKEIQEEEEGRKKLALKEVSLPVVAKRAYAETTYKVAASPPASTSSNAWTMVGPSGKTSAPVVSSPVRSLVQGSTQASASAISPLIRASSSPVQRTMASSALKTRPVVAKTEDFSDTPSHDFLKWLTDSLKGLNSSVNVEEILSMLLSFPLDPDASTIEIISDTIYSNSTTLDGRRFASEFIAKRKADARSKGASASGTFKPISIADVVKATPKAVQPEWGFKVVNKKKKGGRS</sequence>
<dbReference type="EMBL" id="MU155463">
    <property type="protein sequence ID" value="KAF9473191.1"/>
    <property type="molecule type" value="Genomic_DNA"/>
</dbReference>
<reference evidence="4" key="1">
    <citation type="submission" date="2020-11" db="EMBL/GenBank/DDBJ databases">
        <authorList>
            <consortium name="DOE Joint Genome Institute"/>
            <person name="Ahrendt S."/>
            <person name="Riley R."/>
            <person name="Andreopoulos W."/>
            <person name="Labutti K."/>
            <person name="Pangilinan J."/>
            <person name="Ruiz-Duenas F.J."/>
            <person name="Barrasa J.M."/>
            <person name="Sanchez-Garcia M."/>
            <person name="Camarero S."/>
            <person name="Miyauchi S."/>
            <person name="Serrano A."/>
            <person name="Linde D."/>
            <person name="Babiker R."/>
            <person name="Drula E."/>
            <person name="Ayuso-Fernandez I."/>
            <person name="Pacheco R."/>
            <person name="Padilla G."/>
            <person name="Ferreira P."/>
            <person name="Barriuso J."/>
            <person name="Kellner H."/>
            <person name="Castanera R."/>
            <person name="Alfaro M."/>
            <person name="Ramirez L."/>
            <person name="Pisabarro A.G."/>
            <person name="Kuo A."/>
            <person name="Tritt A."/>
            <person name="Lipzen A."/>
            <person name="He G."/>
            <person name="Yan M."/>
            <person name="Ng V."/>
            <person name="Cullen D."/>
            <person name="Martin F."/>
            <person name="Rosso M.-N."/>
            <person name="Henrissat B."/>
            <person name="Hibbett D."/>
            <person name="Martinez A.T."/>
            <person name="Grigoriev I.V."/>
        </authorList>
    </citation>
    <scope>NUCLEOTIDE SEQUENCE</scope>
    <source>
        <strain evidence="4">CIRM-BRFM 674</strain>
    </source>
</reference>
<feature type="region of interest" description="Disordered" evidence="2">
    <location>
        <begin position="168"/>
        <end position="187"/>
    </location>
</feature>
<feature type="compositionally biased region" description="Polar residues" evidence="2">
    <location>
        <begin position="129"/>
        <end position="142"/>
    </location>
</feature>
<accession>A0A9P5YSL0</accession>
<dbReference type="InterPro" id="IPR003169">
    <property type="entry name" value="GYF"/>
</dbReference>
<feature type="domain" description="GYF" evidence="3">
    <location>
        <begin position="339"/>
        <end position="395"/>
    </location>
</feature>
<keyword evidence="5" id="KW-1185">Reference proteome</keyword>
<evidence type="ECO:0000313" key="5">
    <source>
        <dbReference type="Proteomes" id="UP000807469"/>
    </source>
</evidence>
<dbReference type="Proteomes" id="UP000807469">
    <property type="component" value="Unassembled WGS sequence"/>
</dbReference>
<dbReference type="OrthoDB" id="6415790at2759"/>
<comment type="caution">
    <text evidence="4">The sequence shown here is derived from an EMBL/GenBank/DDBJ whole genome shotgun (WGS) entry which is preliminary data.</text>
</comment>
<dbReference type="CDD" id="cd00072">
    <property type="entry name" value="GYF"/>
    <property type="match status" value="1"/>
</dbReference>
<evidence type="ECO:0000256" key="1">
    <source>
        <dbReference type="SAM" id="Coils"/>
    </source>
</evidence>
<proteinExistence type="predicted"/>
<dbReference type="PROSITE" id="PS50829">
    <property type="entry name" value="GYF"/>
    <property type="match status" value="1"/>
</dbReference>
<feature type="region of interest" description="Disordered" evidence="2">
    <location>
        <begin position="731"/>
        <end position="761"/>
    </location>
</feature>
<evidence type="ECO:0000313" key="4">
    <source>
        <dbReference type="EMBL" id="KAF9473191.1"/>
    </source>
</evidence>
<feature type="region of interest" description="Disordered" evidence="2">
    <location>
        <begin position="890"/>
        <end position="919"/>
    </location>
</feature>
<evidence type="ECO:0000256" key="2">
    <source>
        <dbReference type="SAM" id="MobiDB-lite"/>
    </source>
</evidence>
<feature type="compositionally biased region" description="Polar residues" evidence="2">
    <location>
        <begin position="731"/>
        <end position="755"/>
    </location>
</feature>
<keyword evidence="1" id="KW-0175">Coiled coil</keyword>
<dbReference type="PANTHER" id="PTHR14445">
    <property type="entry name" value="GRB10 INTERACTING GYF PROTEIN"/>
    <property type="match status" value="1"/>
</dbReference>
<feature type="coiled-coil region" evidence="1">
    <location>
        <begin position="244"/>
        <end position="271"/>
    </location>
</feature>
<feature type="compositionally biased region" description="Polar residues" evidence="2">
    <location>
        <begin position="890"/>
        <end position="905"/>
    </location>
</feature>
<feature type="compositionally biased region" description="Polar residues" evidence="2">
    <location>
        <begin position="149"/>
        <end position="158"/>
    </location>
</feature>
<name>A0A9P5YSL0_9AGAR</name>
<feature type="region of interest" description="Disordered" evidence="2">
    <location>
        <begin position="119"/>
        <end position="161"/>
    </location>
</feature>
<gene>
    <name evidence="4" type="ORF">BDN70DRAFT_886092</name>
</gene>
<evidence type="ECO:0000259" key="3">
    <source>
        <dbReference type="PROSITE" id="PS50829"/>
    </source>
</evidence>
<dbReference type="Gene3D" id="3.30.1490.40">
    <property type="match status" value="1"/>
</dbReference>
<organism evidence="4 5">
    <name type="scientific">Pholiota conissans</name>
    <dbReference type="NCBI Taxonomy" id="109636"/>
    <lineage>
        <taxon>Eukaryota</taxon>
        <taxon>Fungi</taxon>
        <taxon>Dikarya</taxon>
        <taxon>Basidiomycota</taxon>
        <taxon>Agaricomycotina</taxon>
        <taxon>Agaricomycetes</taxon>
        <taxon>Agaricomycetidae</taxon>
        <taxon>Agaricales</taxon>
        <taxon>Agaricineae</taxon>
        <taxon>Strophariaceae</taxon>
        <taxon>Pholiota</taxon>
    </lineage>
</organism>
<dbReference type="Pfam" id="PF02213">
    <property type="entry name" value="GYF"/>
    <property type="match status" value="1"/>
</dbReference>
<feature type="region of interest" description="Disordered" evidence="2">
    <location>
        <begin position="1"/>
        <end position="64"/>
    </location>
</feature>
<feature type="region of interest" description="Disordered" evidence="2">
    <location>
        <begin position="777"/>
        <end position="805"/>
    </location>
</feature>
<protein>
    <recommendedName>
        <fullName evidence="3">GYF domain-containing protein</fullName>
    </recommendedName>
</protein>
<dbReference type="PANTHER" id="PTHR14445:SF36">
    <property type="entry name" value="FI03272P-RELATED"/>
    <property type="match status" value="1"/>
</dbReference>
<dbReference type="SUPFAM" id="SSF55277">
    <property type="entry name" value="GYF domain"/>
    <property type="match status" value="1"/>
</dbReference>
<dbReference type="InterPro" id="IPR051640">
    <property type="entry name" value="GRB10-interact_GYF"/>
</dbReference>